<protein>
    <submittedName>
        <fullName evidence="2">Uncharacterized protein</fullName>
    </submittedName>
</protein>
<reference evidence="3" key="2">
    <citation type="submission" date="2015-01" db="EMBL/GenBank/DDBJ databases">
        <title>Evolutionary Origins and Diversification of the Mycorrhizal Mutualists.</title>
        <authorList>
            <consortium name="DOE Joint Genome Institute"/>
            <consortium name="Mycorrhizal Genomics Consortium"/>
            <person name="Kohler A."/>
            <person name="Kuo A."/>
            <person name="Nagy L.G."/>
            <person name="Floudas D."/>
            <person name="Copeland A."/>
            <person name="Barry K.W."/>
            <person name="Cichocki N."/>
            <person name="Veneault-Fourrey C."/>
            <person name="LaButti K."/>
            <person name="Lindquist E.A."/>
            <person name="Lipzen A."/>
            <person name="Lundell T."/>
            <person name="Morin E."/>
            <person name="Murat C."/>
            <person name="Riley R."/>
            <person name="Ohm R."/>
            <person name="Sun H."/>
            <person name="Tunlid A."/>
            <person name="Henrissat B."/>
            <person name="Grigoriev I.V."/>
            <person name="Hibbett D.S."/>
            <person name="Martin F."/>
        </authorList>
    </citation>
    <scope>NUCLEOTIDE SEQUENCE [LARGE SCALE GENOMIC DNA]</scope>
    <source>
        <strain evidence="3">LaAM-08-1</strain>
    </source>
</reference>
<organism evidence="2 3">
    <name type="scientific">Laccaria amethystina LaAM-08-1</name>
    <dbReference type="NCBI Taxonomy" id="1095629"/>
    <lineage>
        <taxon>Eukaryota</taxon>
        <taxon>Fungi</taxon>
        <taxon>Dikarya</taxon>
        <taxon>Basidiomycota</taxon>
        <taxon>Agaricomycotina</taxon>
        <taxon>Agaricomycetes</taxon>
        <taxon>Agaricomycetidae</taxon>
        <taxon>Agaricales</taxon>
        <taxon>Agaricineae</taxon>
        <taxon>Hydnangiaceae</taxon>
        <taxon>Laccaria</taxon>
    </lineage>
</organism>
<proteinExistence type="predicted"/>
<dbReference type="EMBL" id="KN839565">
    <property type="protein sequence ID" value="KIJ89616.1"/>
    <property type="molecule type" value="Genomic_DNA"/>
</dbReference>
<feature type="compositionally biased region" description="Polar residues" evidence="1">
    <location>
        <begin position="105"/>
        <end position="120"/>
    </location>
</feature>
<evidence type="ECO:0000256" key="1">
    <source>
        <dbReference type="SAM" id="MobiDB-lite"/>
    </source>
</evidence>
<reference evidence="2 3" key="1">
    <citation type="submission" date="2014-04" db="EMBL/GenBank/DDBJ databases">
        <authorList>
            <consortium name="DOE Joint Genome Institute"/>
            <person name="Kuo A."/>
            <person name="Kohler A."/>
            <person name="Nagy L.G."/>
            <person name="Floudas D."/>
            <person name="Copeland A."/>
            <person name="Barry K.W."/>
            <person name="Cichocki N."/>
            <person name="Veneault-Fourrey C."/>
            <person name="LaButti K."/>
            <person name="Lindquist E.A."/>
            <person name="Lipzen A."/>
            <person name="Lundell T."/>
            <person name="Morin E."/>
            <person name="Murat C."/>
            <person name="Sun H."/>
            <person name="Tunlid A."/>
            <person name="Henrissat B."/>
            <person name="Grigoriev I.V."/>
            <person name="Hibbett D.S."/>
            <person name="Martin F."/>
            <person name="Nordberg H.P."/>
            <person name="Cantor M.N."/>
            <person name="Hua S.X."/>
        </authorList>
    </citation>
    <scope>NUCLEOTIDE SEQUENCE [LARGE SCALE GENOMIC DNA]</scope>
    <source>
        <strain evidence="2 3">LaAM-08-1</strain>
    </source>
</reference>
<gene>
    <name evidence="2" type="ORF">K443DRAFT_15938</name>
</gene>
<dbReference type="HOGENOM" id="CLU_1835457_0_0_1"/>
<evidence type="ECO:0000313" key="3">
    <source>
        <dbReference type="Proteomes" id="UP000054477"/>
    </source>
</evidence>
<accession>A0A0C9WWF4</accession>
<feature type="region of interest" description="Disordered" evidence="1">
    <location>
        <begin position="88"/>
        <end position="140"/>
    </location>
</feature>
<sequence length="140" mass="14953">MPCITQDPNLEVRPDFISAAFDAVCTALATAEGIDQAVVAARLSDAWDTNNNTRKEAWAEQVKENEAAAVGARLAHEVDELWKEEEVEKTTRLRSGVSGMRPSVSPATSPHLTSASSMQRASRPLGPISGTQGVQKGFCG</sequence>
<keyword evidence="3" id="KW-1185">Reference proteome</keyword>
<dbReference type="OrthoDB" id="3037913at2759"/>
<evidence type="ECO:0000313" key="2">
    <source>
        <dbReference type="EMBL" id="KIJ89616.1"/>
    </source>
</evidence>
<name>A0A0C9WWF4_9AGAR</name>
<dbReference type="AlphaFoldDB" id="A0A0C9WWF4"/>
<dbReference type="Proteomes" id="UP000054477">
    <property type="component" value="Unassembled WGS sequence"/>
</dbReference>